<sequence>MSSFFDNTQSVDVSFTVKSLPEKNGFDTVLVGKDIWTRFKQSGRDRVGLSIRPIRPLRKSVLKREPLRELTCWAVLDEEVAEFSVPPKWLQTFGHIFSHSTFHQGPPEKTLNVTAVQPVLITGIIVTALSRDAYVAASSHNSPIETWLSDESLILRQGAVHTFGSDLLLTNGHGASGLRRFCQYRLDMLEPVLQGYAHKGSTRFYITFADSSSEYLSPEDDIEAGDEYESDPDGIEIDECFLASSILHSGQNMTPREIVTDRLQDSNVEPGEPTTSHVEFRFRTEPLPVPTSASQDDCTLYLRTSDLGRIGILNGDWAIVHPSGASSYRLVQIYARDDLVHTAGTAIGSPLLLHNIHPMPRSQISVQAGPFGSNQPIIPVARNVTIARVASPISVDRTYQPMFLRFLKAHFASTKRLVKQGDLIAISLDTDTIGRLGGSQPDDLADLEDLDIFDDYPASSVRLNEVVFFVITNVEHELIQNDGHWSPQDTYIGSTIGELGCWIDSAVTRVVQTGTEHSRIPNVAAYIGADANSASAFLAKLPRQASSHLFIHESSFGKLLALSSATLARGAVDYDLHLSILLKGARGIGKFTVATWVAQRLGMHHLEINCYDVIGENDAETEGTLRARFEKAGSCSPCVLILRYVEALAQTTQSLENGKESVVENILRECFSDLQNTWRSTGYPVLVFGTAAETGRIPPGVLSCFKHEVAFEAPCESERYETLVALLSDFSLAPDVSLPALATQTAALVASDLVDLVDRANFISIERVVGTPERKEQQQGFRLGGVSLTAADFEAALGKARTSYSQSIGAPNIPNVSWDDVGGLAHVKSDILDTVQLPLDHPELFADGLKKRSGILLYGPPGTGKTLLAKAVATSCSLNFFSVKGPELLNMYIGESEANVRRVFQRARDAKPCVIFFDELDSVAPKRGNHGDSGGVMDRIVSQLLAELDGMSAGKGGADVFVIGATNRPDLLDPALLRPGRFDRMLYLGVSDSHDAQYDILQALTRKFQLDDALDLRLVAQQCPFNYTGADFYALCSDAMLTAMSRKAEELEVKIAAILNKEPGNPHPLTPQYYLAEMAAPEDTNVVVTQEDFDQAVRDLVPSVSQSEMNRYASIQQRFSRTKPIARQN</sequence>
<dbReference type="PROSITE" id="PS00674">
    <property type="entry name" value="AAA"/>
    <property type="match status" value="1"/>
</dbReference>
<dbReference type="HOGENOM" id="CLU_000688_0_0_1"/>
<comment type="subcellular location">
    <subcellularLocation>
        <location evidence="1">Membrane</location>
    </subcellularLocation>
</comment>
<protein>
    <recommendedName>
        <fullName evidence="8">Peroxisomal ATPase PEX6</fullName>
    </recommendedName>
    <alternativeName>
        <fullName evidence="9">Peroxin-6</fullName>
    </alternativeName>
</protein>
<dbReference type="GO" id="GO:0016887">
    <property type="term" value="F:ATP hydrolysis activity"/>
    <property type="evidence" value="ECO:0007669"/>
    <property type="project" value="InterPro"/>
</dbReference>
<keyword evidence="7" id="KW-0472">Membrane</keyword>
<keyword evidence="5" id="KW-0378">Hydrolase</keyword>
<proteinExistence type="inferred from homology"/>
<keyword evidence="3" id="KW-0962">Peroxisome biogenesis</keyword>
<dbReference type="SMART" id="SM00382">
    <property type="entry name" value="AAA"/>
    <property type="match status" value="1"/>
</dbReference>
<dbReference type="PANTHER" id="PTHR23077">
    <property type="entry name" value="AAA-FAMILY ATPASE"/>
    <property type="match status" value="1"/>
</dbReference>
<dbReference type="InterPro" id="IPR027417">
    <property type="entry name" value="P-loop_NTPase"/>
</dbReference>
<evidence type="ECO:0000256" key="8">
    <source>
        <dbReference type="ARBA" id="ARBA00034811"/>
    </source>
</evidence>
<evidence type="ECO:0000256" key="10">
    <source>
        <dbReference type="ARBA" id="ARBA00048778"/>
    </source>
</evidence>
<keyword evidence="4" id="KW-0547">Nucleotide-binding</keyword>
<evidence type="ECO:0000256" key="5">
    <source>
        <dbReference type="ARBA" id="ARBA00022801"/>
    </source>
</evidence>
<dbReference type="InterPro" id="IPR050168">
    <property type="entry name" value="AAA_ATPase_domain"/>
</dbReference>
<evidence type="ECO:0000313" key="13">
    <source>
        <dbReference type="Proteomes" id="UP000054166"/>
    </source>
</evidence>
<dbReference type="PANTHER" id="PTHR23077:SF9">
    <property type="entry name" value="PEROXISOMAL ATPASE PEX6"/>
    <property type="match status" value="1"/>
</dbReference>
<name>A0A0C3BUA8_PILCF</name>
<evidence type="ECO:0000259" key="11">
    <source>
        <dbReference type="SMART" id="SM00382"/>
    </source>
</evidence>
<dbReference type="Gene3D" id="3.40.50.300">
    <property type="entry name" value="P-loop containing nucleotide triphosphate hydrolases"/>
    <property type="match status" value="2"/>
</dbReference>
<evidence type="ECO:0000256" key="4">
    <source>
        <dbReference type="ARBA" id="ARBA00022741"/>
    </source>
</evidence>
<comment type="catalytic activity">
    <reaction evidence="10">
        <text>ATP + H2O = ADP + phosphate + H(+)</text>
        <dbReference type="Rhea" id="RHEA:13065"/>
        <dbReference type="ChEBI" id="CHEBI:15377"/>
        <dbReference type="ChEBI" id="CHEBI:15378"/>
        <dbReference type="ChEBI" id="CHEBI:30616"/>
        <dbReference type="ChEBI" id="CHEBI:43474"/>
        <dbReference type="ChEBI" id="CHEBI:456216"/>
    </reaction>
    <physiologicalReaction direction="left-to-right" evidence="10">
        <dbReference type="Rhea" id="RHEA:13066"/>
    </physiologicalReaction>
</comment>
<feature type="domain" description="AAA+ ATPase" evidence="11">
    <location>
        <begin position="851"/>
        <end position="992"/>
    </location>
</feature>
<accession>A0A0C3BUA8</accession>
<dbReference type="FunFam" id="1.10.8.60:FF:000039">
    <property type="entry name" value="peroxisome biogenesis factor 6"/>
    <property type="match status" value="1"/>
</dbReference>
<dbReference type="CDD" id="cd19527">
    <property type="entry name" value="RecA-like_PEX6_r2"/>
    <property type="match status" value="1"/>
</dbReference>
<dbReference type="InterPro" id="IPR056995">
    <property type="entry name" value="PEX6_4th_dom"/>
</dbReference>
<evidence type="ECO:0000256" key="7">
    <source>
        <dbReference type="ARBA" id="ARBA00023136"/>
    </source>
</evidence>
<organism evidence="12 13">
    <name type="scientific">Piloderma croceum (strain F 1598)</name>
    <dbReference type="NCBI Taxonomy" id="765440"/>
    <lineage>
        <taxon>Eukaryota</taxon>
        <taxon>Fungi</taxon>
        <taxon>Dikarya</taxon>
        <taxon>Basidiomycota</taxon>
        <taxon>Agaricomycotina</taxon>
        <taxon>Agaricomycetes</taxon>
        <taxon>Agaricomycetidae</taxon>
        <taxon>Atheliales</taxon>
        <taxon>Atheliaceae</taxon>
        <taxon>Piloderma</taxon>
    </lineage>
</organism>
<evidence type="ECO:0000256" key="6">
    <source>
        <dbReference type="ARBA" id="ARBA00022840"/>
    </source>
</evidence>
<dbReference type="GO" id="GO:0005778">
    <property type="term" value="C:peroxisomal membrane"/>
    <property type="evidence" value="ECO:0007669"/>
    <property type="project" value="TreeGrafter"/>
</dbReference>
<comment type="similarity">
    <text evidence="2">Belongs to the AAA ATPase family.</text>
</comment>
<evidence type="ECO:0000313" key="12">
    <source>
        <dbReference type="EMBL" id="KIM80937.1"/>
    </source>
</evidence>
<keyword evidence="6" id="KW-0067">ATP-binding</keyword>
<evidence type="ECO:0000256" key="3">
    <source>
        <dbReference type="ARBA" id="ARBA00022593"/>
    </source>
</evidence>
<dbReference type="Gene3D" id="1.10.8.60">
    <property type="match status" value="2"/>
</dbReference>
<dbReference type="InterPro" id="IPR003593">
    <property type="entry name" value="AAA+_ATPase"/>
</dbReference>
<evidence type="ECO:0000256" key="2">
    <source>
        <dbReference type="ARBA" id="ARBA00006914"/>
    </source>
</evidence>
<evidence type="ECO:0000256" key="9">
    <source>
        <dbReference type="ARBA" id="ARBA00034920"/>
    </source>
</evidence>
<dbReference type="Proteomes" id="UP000054166">
    <property type="component" value="Unassembled WGS sequence"/>
</dbReference>
<reference evidence="13" key="2">
    <citation type="submission" date="2015-01" db="EMBL/GenBank/DDBJ databases">
        <title>Evolutionary Origins and Diversification of the Mycorrhizal Mutualists.</title>
        <authorList>
            <consortium name="DOE Joint Genome Institute"/>
            <consortium name="Mycorrhizal Genomics Consortium"/>
            <person name="Kohler A."/>
            <person name="Kuo A."/>
            <person name="Nagy L.G."/>
            <person name="Floudas D."/>
            <person name="Copeland A."/>
            <person name="Barry K.W."/>
            <person name="Cichocki N."/>
            <person name="Veneault-Fourrey C."/>
            <person name="LaButti K."/>
            <person name="Lindquist E.A."/>
            <person name="Lipzen A."/>
            <person name="Lundell T."/>
            <person name="Morin E."/>
            <person name="Murat C."/>
            <person name="Riley R."/>
            <person name="Ohm R."/>
            <person name="Sun H."/>
            <person name="Tunlid A."/>
            <person name="Henrissat B."/>
            <person name="Grigoriev I.V."/>
            <person name="Hibbett D.S."/>
            <person name="Martin F."/>
        </authorList>
    </citation>
    <scope>NUCLEOTIDE SEQUENCE [LARGE SCALE GENOMIC DNA]</scope>
    <source>
        <strain evidence="13">F 1598</strain>
    </source>
</reference>
<dbReference type="OrthoDB" id="5553750at2759"/>
<dbReference type="STRING" id="765440.A0A0C3BUA8"/>
<reference evidence="12 13" key="1">
    <citation type="submission" date="2014-04" db="EMBL/GenBank/DDBJ databases">
        <authorList>
            <consortium name="DOE Joint Genome Institute"/>
            <person name="Kuo A."/>
            <person name="Tarkka M."/>
            <person name="Buscot F."/>
            <person name="Kohler A."/>
            <person name="Nagy L.G."/>
            <person name="Floudas D."/>
            <person name="Copeland A."/>
            <person name="Barry K.W."/>
            <person name="Cichocki N."/>
            <person name="Veneault-Fourrey C."/>
            <person name="LaButti K."/>
            <person name="Lindquist E.A."/>
            <person name="Lipzen A."/>
            <person name="Lundell T."/>
            <person name="Morin E."/>
            <person name="Murat C."/>
            <person name="Sun H."/>
            <person name="Tunlid A."/>
            <person name="Henrissat B."/>
            <person name="Grigoriev I.V."/>
            <person name="Hibbett D.S."/>
            <person name="Martin F."/>
            <person name="Nordberg H.P."/>
            <person name="Cantor M.N."/>
            <person name="Hua S.X."/>
        </authorList>
    </citation>
    <scope>NUCLEOTIDE SEQUENCE [LARGE SCALE GENOMIC DNA]</scope>
    <source>
        <strain evidence="12 13">F 1598</strain>
    </source>
</reference>
<dbReference type="InterPro" id="IPR003959">
    <property type="entry name" value="ATPase_AAA_core"/>
</dbReference>
<dbReference type="GO" id="GO:0016558">
    <property type="term" value="P:protein import into peroxisome matrix"/>
    <property type="evidence" value="ECO:0007669"/>
    <property type="project" value="TreeGrafter"/>
</dbReference>
<dbReference type="Pfam" id="PF23315">
    <property type="entry name" value="PEX6_4th"/>
    <property type="match status" value="1"/>
</dbReference>
<keyword evidence="13" id="KW-1185">Reference proteome</keyword>
<dbReference type="InterPro" id="IPR003960">
    <property type="entry name" value="ATPase_AAA_CS"/>
</dbReference>
<dbReference type="InParanoid" id="A0A0C3BUA8"/>
<dbReference type="InterPro" id="IPR047533">
    <property type="entry name" value="RecA-like_PEX6_r2"/>
</dbReference>
<dbReference type="AlphaFoldDB" id="A0A0C3BUA8"/>
<dbReference type="GO" id="GO:0005829">
    <property type="term" value="C:cytosol"/>
    <property type="evidence" value="ECO:0007669"/>
    <property type="project" value="TreeGrafter"/>
</dbReference>
<dbReference type="Pfam" id="PF00004">
    <property type="entry name" value="AAA"/>
    <property type="match status" value="2"/>
</dbReference>
<dbReference type="GO" id="GO:0005524">
    <property type="term" value="F:ATP binding"/>
    <property type="evidence" value="ECO:0007669"/>
    <property type="project" value="UniProtKB-KW"/>
</dbReference>
<gene>
    <name evidence="12" type="ORF">PILCRDRAFT_72673</name>
</gene>
<dbReference type="SUPFAM" id="SSF52540">
    <property type="entry name" value="P-loop containing nucleoside triphosphate hydrolases"/>
    <property type="match status" value="2"/>
</dbReference>
<dbReference type="FunFam" id="3.40.50.300:FF:000109">
    <property type="entry name" value="Peroxisomal biogenesis factor 6"/>
    <property type="match status" value="1"/>
</dbReference>
<evidence type="ECO:0000256" key="1">
    <source>
        <dbReference type="ARBA" id="ARBA00004370"/>
    </source>
</evidence>
<dbReference type="EMBL" id="KN833002">
    <property type="protein sequence ID" value="KIM80937.1"/>
    <property type="molecule type" value="Genomic_DNA"/>
</dbReference>